<dbReference type="InterPro" id="IPR012347">
    <property type="entry name" value="Ferritin-like"/>
</dbReference>
<evidence type="ECO:0000256" key="1">
    <source>
        <dbReference type="SAM" id="SignalP"/>
    </source>
</evidence>
<evidence type="ECO:0000313" key="4">
    <source>
        <dbReference type="Proteomes" id="UP000056209"/>
    </source>
</evidence>
<dbReference type="PANTHER" id="PTHR36933:SF1">
    <property type="entry name" value="SLL0788 PROTEIN"/>
    <property type="match status" value="1"/>
</dbReference>
<evidence type="ECO:0000259" key="2">
    <source>
        <dbReference type="Pfam" id="PF03713"/>
    </source>
</evidence>
<organism evidence="3 4">
    <name type="scientific">Deinococcus grandis</name>
    <dbReference type="NCBI Taxonomy" id="57498"/>
    <lineage>
        <taxon>Bacteria</taxon>
        <taxon>Thermotogati</taxon>
        <taxon>Deinococcota</taxon>
        <taxon>Deinococci</taxon>
        <taxon>Deinococcales</taxon>
        <taxon>Deinococcaceae</taxon>
        <taxon>Deinococcus</taxon>
    </lineage>
</organism>
<comment type="caution">
    <text evidence="3">The sequence shown here is derived from an EMBL/GenBank/DDBJ whole genome shotgun (WGS) entry which is preliminary data.</text>
</comment>
<feature type="domain" description="DUF305" evidence="2">
    <location>
        <begin position="33"/>
        <end position="121"/>
    </location>
</feature>
<dbReference type="Pfam" id="PF03713">
    <property type="entry name" value="DUF305"/>
    <property type="match status" value="2"/>
</dbReference>
<dbReference type="Proteomes" id="UP000056209">
    <property type="component" value="Unassembled WGS sequence"/>
</dbReference>
<dbReference type="InterPro" id="IPR005183">
    <property type="entry name" value="DUF305_CopM-like"/>
</dbReference>
<keyword evidence="1" id="KW-0732">Signal</keyword>
<gene>
    <name evidence="3" type="ORF">DEIGR_320047</name>
</gene>
<evidence type="ECO:0000313" key="3">
    <source>
        <dbReference type="EMBL" id="GAQ23633.1"/>
    </source>
</evidence>
<keyword evidence="4" id="KW-1185">Reference proteome</keyword>
<name>A0A100HMX5_9DEIO</name>
<dbReference type="EMBL" id="BCMS01000004">
    <property type="protein sequence ID" value="GAQ23633.1"/>
    <property type="molecule type" value="Genomic_DNA"/>
</dbReference>
<reference evidence="4" key="1">
    <citation type="submission" date="2015-11" db="EMBL/GenBank/DDBJ databases">
        <title>Draft Genome Sequence of the Radioresistant Bacterium Deinococcus grandis, Isolated from Freshwater Fish in Japan.</title>
        <authorList>
            <person name="Satoh K."/>
            <person name="Onodera T."/>
            <person name="Omoso K."/>
            <person name="Takeda-Yano K."/>
            <person name="Katayama T."/>
            <person name="Oono Y."/>
            <person name="Narumi I."/>
        </authorList>
    </citation>
    <scope>NUCLEOTIDE SEQUENCE [LARGE SCALE GENOMIC DNA]</scope>
    <source>
        <strain evidence="4">ATCC 43672</strain>
    </source>
</reference>
<dbReference type="RefSeq" id="WP_058979647.1">
    <property type="nucleotide sequence ID" value="NZ_BCMS01000004.1"/>
</dbReference>
<feature type="signal peptide" evidence="1">
    <location>
        <begin position="1"/>
        <end position="29"/>
    </location>
</feature>
<accession>A0A100HMX5</accession>
<feature type="chain" id="PRO_5007086680" description="DUF305 domain-containing protein" evidence="1">
    <location>
        <begin position="30"/>
        <end position="210"/>
    </location>
</feature>
<proteinExistence type="predicted"/>
<dbReference type="PANTHER" id="PTHR36933">
    <property type="entry name" value="SLL0788 PROTEIN"/>
    <property type="match status" value="1"/>
</dbReference>
<dbReference type="AlphaFoldDB" id="A0A100HMX5"/>
<sequence>MTTTRRTPKPAGLITLLTAGALLTGAALAQGMAGMDHSNMPGMGNASSAMKMDKMDLSALTKLEGKAFDRAFLSMMVPHHQMAVDMAKAALPVSKDATVKAWANAVIKDQTREITQMNTLLKSMGGVNTAMANQMKSSMSGMADMVKKSKTPDVAFVQGMLPHHASAIDMANLALQQGQDARVLSLAKTIITAQAKEMLDYRTWLKKRGL</sequence>
<protein>
    <recommendedName>
        <fullName evidence="2">DUF305 domain-containing protein</fullName>
    </recommendedName>
</protein>
<feature type="domain" description="DUF305" evidence="2">
    <location>
        <begin position="153"/>
        <end position="209"/>
    </location>
</feature>
<dbReference type="Gene3D" id="1.20.1260.10">
    <property type="match status" value="2"/>
</dbReference>
<dbReference type="OrthoDB" id="8603558at2"/>